<evidence type="ECO:0000256" key="4">
    <source>
        <dbReference type="ARBA" id="ARBA00022989"/>
    </source>
</evidence>
<evidence type="ECO:0000256" key="6">
    <source>
        <dbReference type="ARBA" id="ARBA00023136"/>
    </source>
</evidence>
<keyword evidence="7 9" id="KW-0675">Receptor</keyword>
<dbReference type="SUPFAM" id="SSF81321">
    <property type="entry name" value="Family A G protein-coupled receptor-like"/>
    <property type="match status" value="1"/>
</dbReference>
<feature type="transmembrane region" description="Helical" evidence="10">
    <location>
        <begin position="87"/>
        <end position="109"/>
    </location>
</feature>
<protein>
    <recommendedName>
        <fullName evidence="11">G-protein coupled receptors family 1 profile domain-containing protein</fullName>
    </recommendedName>
</protein>
<dbReference type="PRINTS" id="PR00237">
    <property type="entry name" value="GPCRRHODOPSN"/>
</dbReference>
<reference evidence="12 13" key="1">
    <citation type="journal article" date="2015" name="Genome Biol.">
        <title>Comparative genomics of Steinernema reveals deeply conserved gene regulatory networks.</title>
        <authorList>
            <person name="Dillman A.R."/>
            <person name="Macchietto M."/>
            <person name="Porter C.F."/>
            <person name="Rogers A."/>
            <person name="Williams B."/>
            <person name="Antoshechkin I."/>
            <person name="Lee M.M."/>
            <person name="Goodwin Z."/>
            <person name="Lu X."/>
            <person name="Lewis E.E."/>
            <person name="Goodrich-Blair H."/>
            <person name="Stock S.P."/>
            <person name="Adams B.J."/>
            <person name="Sternberg P.W."/>
            <person name="Mortazavi A."/>
        </authorList>
    </citation>
    <scope>NUCLEOTIDE SEQUENCE [LARGE SCALE GENOMIC DNA]</scope>
    <source>
        <strain evidence="12 13">ALL</strain>
    </source>
</reference>
<sequence length="196" mass="21627">MSSASFNQNVYVNVVLRSTFCLLSTVGNGLVICIILKNKNAIRDGFNVLLLQLALGDFFIGFGNGVRVLESLLSHYKLLSVTPINCFLVELPLLLGSNLSQLIMFLIAVDRFISIQKLHGFLLINNKNFIWTRAFFCVFFAVFASLAALIGISSDAPEGIAACHVTLGWSQSYMVYYSIMTTFFSITILGDTSVRS</sequence>
<evidence type="ECO:0000313" key="13">
    <source>
        <dbReference type="Proteomes" id="UP000298663"/>
    </source>
</evidence>
<keyword evidence="6 10" id="KW-0472">Membrane</keyword>
<gene>
    <name evidence="12" type="ORF">L596_015911</name>
</gene>
<evidence type="ECO:0000256" key="9">
    <source>
        <dbReference type="RuleBase" id="RU000688"/>
    </source>
</evidence>
<dbReference type="CDD" id="cd00637">
    <property type="entry name" value="7tm_classA_rhodopsin-like"/>
    <property type="match status" value="1"/>
</dbReference>
<proteinExistence type="inferred from homology"/>
<evidence type="ECO:0000256" key="2">
    <source>
        <dbReference type="ARBA" id="ARBA00022475"/>
    </source>
</evidence>
<dbReference type="InterPro" id="IPR017452">
    <property type="entry name" value="GPCR_Rhodpsn_7TM"/>
</dbReference>
<reference evidence="12 13" key="2">
    <citation type="journal article" date="2019" name="G3 (Bethesda)">
        <title>Hybrid Assembly of the Genome of the Entomopathogenic Nematode Steinernema carpocapsae Identifies the X-Chromosome.</title>
        <authorList>
            <person name="Serra L."/>
            <person name="Macchietto M."/>
            <person name="Macias-Munoz A."/>
            <person name="McGill C.J."/>
            <person name="Rodriguez I.M."/>
            <person name="Rodriguez B."/>
            <person name="Murad R."/>
            <person name="Mortazavi A."/>
        </authorList>
    </citation>
    <scope>NUCLEOTIDE SEQUENCE [LARGE SCALE GENOMIC DNA]</scope>
    <source>
        <strain evidence="12 13">ALL</strain>
    </source>
</reference>
<comment type="similarity">
    <text evidence="9">Belongs to the G-protein coupled receptor 1 family.</text>
</comment>
<dbReference type="InterPro" id="IPR000276">
    <property type="entry name" value="GPCR_Rhodpsn"/>
</dbReference>
<keyword evidence="3 9" id="KW-0812">Transmembrane</keyword>
<dbReference type="PANTHER" id="PTHR24249:SF411">
    <property type="entry name" value="G-PROTEIN COUPLED RECEPTORS FAMILY 1 PROFILE DOMAIN-CONTAINING PROTEIN"/>
    <property type="match status" value="1"/>
</dbReference>
<dbReference type="OrthoDB" id="9445642at2759"/>
<evidence type="ECO:0000256" key="8">
    <source>
        <dbReference type="ARBA" id="ARBA00023224"/>
    </source>
</evidence>
<keyword evidence="13" id="KW-1185">Reference proteome</keyword>
<dbReference type="PANTHER" id="PTHR24249">
    <property type="entry name" value="HISTAMINE RECEPTOR-RELATED G-PROTEIN COUPLED RECEPTOR"/>
    <property type="match status" value="1"/>
</dbReference>
<name>A0A4U5NHC6_STECR</name>
<dbReference type="Gene3D" id="1.20.1070.10">
    <property type="entry name" value="Rhodopsin 7-helix transmembrane proteins"/>
    <property type="match status" value="1"/>
</dbReference>
<feature type="transmembrane region" description="Helical" evidence="10">
    <location>
        <begin position="48"/>
        <end position="67"/>
    </location>
</feature>
<dbReference type="InterPro" id="IPR050569">
    <property type="entry name" value="TAAR"/>
</dbReference>
<keyword evidence="5 9" id="KW-0297">G-protein coupled receptor</keyword>
<evidence type="ECO:0000256" key="5">
    <source>
        <dbReference type="ARBA" id="ARBA00023040"/>
    </source>
</evidence>
<comment type="subcellular location">
    <subcellularLocation>
        <location evidence="1">Cell membrane</location>
        <topology evidence="1">Multi-pass membrane protein</topology>
    </subcellularLocation>
</comment>
<feature type="domain" description="G-protein coupled receptors family 1 profile" evidence="11">
    <location>
        <begin position="27"/>
        <end position="196"/>
    </location>
</feature>
<accession>A0A4U5NHC6</accession>
<evidence type="ECO:0000259" key="11">
    <source>
        <dbReference type="PROSITE" id="PS50262"/>
    </source>
</evidence>
<keyword evidence="2" id="KW-1003">Cell membrane</keyword>
<feature type="transmembrane region" description="Helical" evidence="10">
    <location>
        <begin position="173"/>
        <end position="190"/>
    </location>
</feature>
<dbReference type="PROSITE" id="PS00237">
    <property type="entry name" value="G_PROTEIN_RECEP_F1_1"/>
    <property type="match status" value="1"/>
</dbReference>
<keyword evidence="8 9" id="KW-0807">Transducer</keyword>
<keyword evidence="4 10" id="KW-1133">Transmembrane helix</keyword>
<dbReference type="EMBL" id="AZBU02000004">
    <property type="protein sequence ID" value="TKR82140.1"/>
    <property type="molecule type" value="Genomic_DNA"/>
</dbReference>
<dbReference type="GO" id="GO:0005886">
    <property type="term" value="C:plasma membrane"/>
    <property type="evidence" value="ECO:0007669"/>
    <property type="project" value="UniProtKB-SubCell"/>
</dbReference>
<feature type="transmembrane region" description="Helical" evidence="10">
    <location>
        <begin position="15"/>
        <end position="36"/>
    </location>
</feature>
<dbReference type="Pfam" id="PF00001">
    <property type="entry name" value="7tm_1"/>
    <property type="match status" value="1"/>
</dbReference>
<dbReference type="AlphaFoldDB" id="A0A4U5NHC6"/>
<evidence type="ECO:0000256" key="7">
    <source>
        <dbReference type="ARBA" id="ARBA00023170"/>
    </source>
</evidence>
<comment type="caution">
    <text evidence="12">The sequence shown here is derived from an EMBL/GenBank/DDBJ whole genome shotgun (WGS) entry which is preliminary data.</text>
</comment>
<organism evidence="12 13">
    <name type="scientific">Steinernema carpocapsae</name>
    <name type="common">Entomopathogenic nematode</name>
    <dbReference type="NCBI Taxonomy" id="34508"/>
    <lineage>
        <taxon>Eukaryota</taxon>
        <taxon>Metazoa</taxon>
        <taxon>Ecdysozoa</taxon>
        <taxon>Nematoda</taxon>
        <taxon>Chromadorea</taxon>
        <taxon>Rhabditida</taxon>
        <taxon>Tylenchina</taxon>
        <taxon>Panagrolaimomorpha</taxon>
        <taxon>Strongyloidoidea</taxon>
        <taxon>Steinernematidae</taxon>
        <taxon>Steinernema</taxon>
    </lineage>
</organism>
<dbReference type="PROSITE" id="PS50262">
    <property type="entry name" value="G_PROTEIN_RECEP_F1_2"/>
    <property type="match status" value="1"/>
</dbReference>
<evidence type="ECO:0000256" key="1">
    <source>
        <dbReference type="ARBA" id="ARBA00004651"/>
    </source>
</evidence>
<evidence type="ECO:0000256" key="3">
    <source>
        <dbReference type="ARBA" id="ARBA00022692"/>
    </source>
</evidence>
<evidence type="ECO:0000313" key="12">
    <source>
        <dbReference type="EMBL" id="TKR82140.1"/>
    </source>
</evidence>
<evidence type="ECO:0000256" key="10">
    <source>
        <dbReference type="SAM" id="Phobius"/>
    </source>
</evidence>
<dbReference type="Proteomes" id="UP000298663">
    <property type="component" value="Unassembled WGS sequence"/>
</dbReference>
<feature type="transmembrane region" description="Helical" evidence="10">
    <location>
        <begin position="130"/>
        <end position="153"/>
    </location>
</feature>
<dbReference type="GO" id="GO:0004930">
    <property type="term" value="F:G protein-coupled receptor activity"/>
    <property type="evidence" value="ECO:0007669"/>
    <property type="project" value="UniProtKB-KW"/>
</dbReference>